<comment type="cofactor">
    <cofactor evidence="3">
        <name>Mg(2+)</name>
        <dbReference type="ChEBI" id="CHEBI:18420"/>
    </cofactor>
</comment>
<dbReference type="PANTHER" id="PTHR15749">
    <property type="entry name" value="FANCONI-ASSOCIATED NUCLEASE 1"/>
    <property type="match status" value="1"/>
</dbReference>
<comment type="caution">
    <text evidence="12">The sequence shown here is derived from an EMBL/GenBank/DDBJ whole genome shotgun (WGS) entry which is preliminary data.</text>
</comment>
<evidence type="ECO:0000256" key="10">
    <source>
        <dbReference type="ARBA" id="ARBA00023211"/>
    </source>
</evidence>
<comment type="similarity">
    <text evidence="4">Belongs to the FAN1 family.</text>
</comment>
<evidence type="ECO:0000256" key="1">
    <source>
        <dbReference type="ARBA" id="ARBA00000983"/>
    </source>
</evidence>
<dbReference type="Proteomes" id="UP000241404">
    <property type="component" value="Unassembled WGS sequence"/>
</dbReference>
<dbReference type="PANTHER" id="PTHR15749:SF4">
    <property type="entry name" value="FANCONI-ASSOCIATED NUCLEASE 1"/>
    <property type="match status" value="1"/>
</dbReference>
<dbReference type="AlphaFoldDB" id="A0ABD6XEC8"/>
<dbReference type="GO" id="GO:0046872">
    <property type="term" value="F:metal ion binding"/>
    <property type="evidence" value="ECO:0007669"/>
    <property type="project" value="UniProtKB-KW"/>
</dbReference>
<organism evidence="12 13">
    <name type="scientific">Photobacterium damselae</name>
    <dbReference type="NCBI Taxonomy" id="38293"/>
    <lineage>
        <taxon>Bacteria</taxon>
        <taxon>Pseudomonadati</taxon>
        <taxon>Pseudomonadota</taxon>
        <taxon>Gammaproteobacteria</taxon>
        <taxon>Vibrionales</taxon>
        <taxon>Vibrionaceae</taxon>
        <taxon>Photobacterium</taxon>
    </lineage>
</organism>
<sequence>MEKIELPADYYLSNFKLLLSTVSQYHTRLLTNEESAWIESFYRLNSDAQKLWVRLLTRKGLLFRVNKLKYTEINHLQQAVSQLAINHFVTTEIATLVESNQIDIDALFSLYTKTELFTLFPLSVSTNLKKDSVIAEIQNHFSPDIIISQLTQDPILYVAQQNTLTTLLLLFFGNSHQDLSQFVLTDLGLHRFECYSIDNQTQLFQNREDLEQWLLLSELSDRYYLAHKNKDYHLICLLTEDLPKPYLWTPLEQKRQKLLNNLARDLERDKQYSLALTLYKQTQREPSRERQTRILMELDDYHTAEVMVQAIQATPYSDDELEVAHRIKKKLMKKLGKPYHAPEQFQPISHVLTLDNPQLERVEIVAANYYQQQGWQVFFLENTFLNSLFGLAMWDIIFAPIKGSFINPYQLGPLDMFQQQFYAQRQVDIEQRLKQIESGQYNDWEQIYQQKKGISNYWVTWPLFTTEVLELALKHIPSSTMIVLFRRLLQDLKHNRTGMPDLIMFNEKDYLWVEIKGPGDKLQNNQLRWLQFFSQHHIPAEVAYVQWQEST</sequence>
<reference evidence="12 13" key="1">
    <citation type="submission" date="2018-03" db="EMBL/GenBank/DDBJ databases">
        <title>Whole genome sequencing of Histamine producing bacteria.</title>
        <authorList>
            <person name="Butler K."/>
        </authorList>
    </citation>
    <scope>NUCLEOTIDE SEQUENCE [LARGE SCALE GENOMIC DNA]</scope>
    <source>
        <strain evidence="12 13">BT-6</strain>
    </source>
</reference>
<dbReference type="Gene3D" id="3.40.1350.10">
    <property type="match status" value="1"/>
</dbReference>
<dbReference type="InterPro" id="IPR033315">
    <property type="entry name" value="Fan1-like"/>
</dbReference>
<keyword evidence="10" id="KW-0464">Manganese</keyword>
<evidence type="ECO:0000256" key="9">
    <source>
        <dbReference type="ARBA" id="ARBA00022842"/>
    </source>
</evidence>
<dbReference type="Pfam" id="PF21315">
    <property type="entry name" value="FAN1_HTH"/>
    <property type="match status" value="1"/>
</dbReference>
<keyword evidence="6" id="KW-0540">Nuclease</keyword>
<evidence type="ECO:0000256" key="4">
    <source>
        <dbReference type="ARBA" id="ARBA00005533"/>
    </source>
</evidence>
<comment type="cofactor">
    <cofactor evidence="2">
        <name>Mn(2+)</name>
        <dbReference type="ChEBI" id="CHEBI:29035"/>
    </cofactor>
</comment>
<comment type="catalytic activity">
    <reaction evidence="1">
        <text>Hydrolytically removes 5'-nucleotides successively from the 3'-hydroxy termini of 3'-hydroxy-terminated oligonucleotides.</text>
        <dbReference type="EC" id="3.1.4.1"/>
    </reaction>
</comment>
<evidence type="ECO:0000256" key="2">
    <source>
        <dbReference type="ARBA" id="ARBA00001936"/>
    </source>
</evidence>
<accession>A0ABD6XEC8</accession>
<dbReference type="EMBL" id="PYMM01000001">
    <property type="protein sequence ID" value="PSU19188.1"/>
    <property type="molecule type" value="Genomic_DNA"/>
</dbReference>
<gene>
    <name evidence="12" type="ORF">CTM90_03615</name>
</gene>
<keyword evidence="9" id="KW-0460">Magnesium</keyword>
<dbReference type="Pfam" id="PF08774">
    <property type="entry name" value="VRR_NUC"/>
    <property type="match status" value="1"/>
</dbReference>
<evidence type="ECO:0000256" key="7">
    <source>
        <dbReference type="ARBA" id="ARBA00022723"/>
    </source>
</evidence>
<evidence type="ECO:0000256" key="6">
    <source>
        <dbReference type="ARBA" id="ARBA00022722"/>
    </source>
</evidence>
<dbReference type="EC" id="3.1.4.1" evidence="5"/>
<feature type="domain" description="VRR-NUC" evidence="11">
    <location>
        <begin position="436"/>
        <end position="547"/>
    </location>
</feature>
<dbReference type="GO" id="GO:0004528">
    <property type="term" value="F:phosphodiesterase I activity"/>
    <property type="evidence" value="ECO:0007669"/>
    <property type="project" value="UniProtKB-EC"/>
</dbReference>
<evidence type="ECO:0000313" key="12">
    <source>
        <dbReference type="EMBL" id="PSU19188.1"/>
    </source>
</evidence>
<dbReference type="InterPro" id="IPR049125">
    <property type="entry name" value="FAN1-like_WH"/>
</dbReference>
<dbReference type="SMART" id="SM00990">
    <property type="entry name" value="VRR_NUC"/>
    <property type="match status" value="1"/>
</dbReference>
<proteinExistence type="inferred from homology"/>
<evidence type="ECO:0000256" key="5">
    <source>
        <dbReference type="ARBA" id="ARBA00012029"/>
    </source>
</evidence>
<dbReference type="InterPro" id="IPR014883">
    <property type="entry name" value="VRR_NUC"/>
</dbReference>
<keyword evidence="7" id="KW-0479">Metal-binding</keyword>
<keyword evidence="8" id="KW-0378">Hydrolase</keyword>
<protein>
    <recommendedName>
        <fullName evidence="5">phosphodiesterase I</fullName>
        <ecNumber evidence="5">3.1.4.1</ecNumber>
    </recommendedName>
</protein>
<name>A0ABD6XEC8_PHODM</name>
<dbReference type="InterPro" id="IPR011856">
    <property type="entry name" value="tRNA_endonuc-like_dom_sf"/>
</dbReference>
<evidence type="ECO:0000256" key="8">
    <source>
        <dbReference type="ARBA" id="ARBA00022801"/>
    </source>
</evidence>
<evidence type="ECO:0000259" key="11">
    <source>
        <dbReference type="SMART" id="SM00990"/>
    </source>
</evidence>
<evidence type="ECO:0000256" key="3">
    <source>
        <dbReference type="ARBA" id="ARBA00001946"/>
    </source>
</evidence>
<evidence type="ECO:0000313" key="13">
    <source>
        <dbReference type="Proteomes" id="UP000241404"/>
    </source>
</evidence>